<dbReference type="InterPro" id="IPR009582">
    <property type="entry name" value="Spc2/SPCS2"/>
</dbReference>
<gene>
    <name evidence="10" type="ORF">RDB_LOCUS179154</name>
</gene>
<comment type="similarity">
    <text evidence="2">Belongs to the SPCS2 family.</text>
</comment>
<reference evidence="10" key="1">
    <citation type="submission" date="2021-01" db="EMBL/GenBank/DDBJ databases">
        <authorList>
            <person name="Kaushik A."/>
        </authorList>
    </citation>
    <scope>NUCLEOTIDE SEQUENCE</scope>
    <source>
        <strain evidence="10">AG4-RS23</strain>
    </source>
</reference>
<name>A0A8H3DJ58_9AGAM</name>
<dbReference type="PANTHER" id="PTHR13085:SF0">
    <property type="entry name" value="SIGNAL PEPTIDASE COMPLEX SUBUNIT 2"/>
    <property type="match status" value="1"/>
</dbReference>
<protein>
    <recommendedName>
        <fullName evidence="3">Signal peptidase complex subunit 2</fullName>
    </recommendedName>
</protein>
<dbReference type="GO" id="GO:0005787">
    <property type="term" value="C:signal peptidase complex"/>
    <property type="evidence" value="ECO:0007669"/>
    <property type="project" value="InterPro"/>
</dbReference>
<dbReference type="AlphaFoldDB" id="A0A8H3DJ58"/>
<dbReference type="EMBL" id="CAJMWY010004493">
    <property type="protein sequence ID" value="CAE6533289.1"/>
    <property type="molecule type" value="Genomic_DNA"/>
</dbReference>
<evidence type="ECO:0000313" key="10">
    <source>
        <dbReference type="EMBL" id="CAE6533289.1"/>
    </source>
</evidence>
<evidence type="ECO:0000256" key="5">
    <source>
        <dbReference type="ARBA" id="ARBA00022824"/>
    </source>
</evidence>
<evidence type="ECO:0000256" key="2">
    <source>
        <dbReference type="ARBA" id="ARBA00007324"/>
    </source>
</evidence>
<comment type="function">
    <text evidence="8">Component of the signal peptidase complex (SPC) which catalyzes the cleavage of N-terminal signal sequences from nascent proteins as they are translocated into the lumen of the endoplasmic reticulum. Enhances the enzymatic activity of SPC and facilitates the interactions between different components of the translocation site.</text>
</comment>
<dbReference type="Pfam" id="PF06703">
    <property type="entry name" value="SPC25"/>
    <property type="match status" value="1"/>
</dbReference>
<evidence type="ECO:0000256" key="8">
    <source>
        <dbReference type="ARBA" id="ARBA00045608"/>
    </source>
</evidence>
<accession>A0A8H3DJ58</accession>
<evidence type="ECO:0000313" key="11">
    <source>
        <dbReference type="Proteomes" id="UP000663861"/>
    </source>
</evidence>
<keyword evidence="4 9" id="KW-0812">Transmembrane</keyword>
<feature type="transmembrane region" description="Helical" evidence="9">
    <location>
        <begin position="136"/>
        <end position="154"/>
    </location>
</feature>
<evidence type="ECO:0000256" key="1">
    <source>
        <dbReference type="ARBA" id="ARBA00004477"/>
    </source>
</evidence>
<sequence length="287" mass="32196">MSAFAKLCRVLKVVLEFETSVFSLPHVMTSQEVIRTRRDVKLEITAHLQRRTDSYSQLGSALVLAAARNHLRHAPFIGPSMSEKTNSAPAPPQFDEVKVNNSSLTDLKLACDDALRRHLSRPDQFKAQHIHTDVRLGLGYVSVAVAAVTGLYSWKKDFEESKPMVWIGVILYMLLTGAQTLYAYFVERDTVFIGKRKTVNKRIETERLTIGAQTLPAEKKDPSAGPRYVLTANYVHTTNNGKSLIRKAKQSTEATFTSWFDEEGRMDQVAFGEWLGTFVDKLVGESS</sequence>
<evidence type="ECO:0000256" key="7">
    <source>
        <dbReference type="ARBA" id="ARBA00023136"/>
    </source>
</evidence>
<dbReference type="GO" id="GO:0045047">
    <property type="term" value="P:protein targeting to ER"/>
    <property type="evidence" value="ECO:0007669"/>
    <property type="project" value="TreeGrafter"/>
</dbReference>
<dbReference type="Proteomes" id="UP000663861">
    <property type="component" value="Unassembled WGS sequence"/>
</dbReference>
<evidence type="ECO:0000256" key="9">
    <source>
        <dbReference type="SAM" id="Phobius"/>
    </source>
</evidence>
<dbReference type="PANTHER" id="PTHR13085">
    <property type="entry name" value="MICROSOMAL SIGNAL PEPTIDASE 25 KDA SUBUNIT"/>
    <property type="match status" value="1"/>
</dbReference>
<proteinExistence type="inferred from homology"/>
<evidence type="ECO:0000256" key="3">
    <source>
        <dbReference type="ARBA" id="ARBA00017057"/>
    </source>
</evidence>
<dbReference type="GO" id="GO:0006465">
    <property type="term" value="P:signal peptide processing"/>
    <property type="evidence" value="ECO:0007669"/>
    <property type="project" value="InterPro"/>
</dbReference>
<keyword evidence="5" id="KW-0256">Endoplasmic reticulum</keyword>
<comment type="subcellular location">
    <subcellularLocation>
        <location evidence="1">Endoplasmic reticulum membrane</location>
        <topology evidence="1">Multi-pass membrane protein</topology>
    </subcellularLocation>
</comment>
<evidence type="ECO:0000256" key="4">
    <source>
        <dbReference type="ARBA" id="ARBA00022692"/>
    </source>
</evidence>
<feature type="transmembrane region" description="Helical" evidence="9">
    <location>
        <begin position="166"/>
        <end position="186"/>
    </location>
</feature>
<evidence type="ECO:0000256" key="6">
    <source>
        <dbReference type="ARBA" id="ARBA00022989"/>
    </source>
</evidence>
<organism evidence="10 11">
    <name type="scientific">Rhizoctonia solani</name>
    <dbReference type="NCBI Taxonomy" id="456999"/>
    <lineage>
        <taxon>Eukaryota</taxon>
        <taxon>Fungi</taxon>
        <taxon>Dikarya</taxon>
        <taxon>Basidiomycota</taxon>
        <taxon>Agaricomycotina</taxon>
        <taxon>Agaricomycetes</taxon>
        <taxon>Cantharellales</taxon>
        <taxon>Ceratobasidiaceae</taxon>
        <taxon>Rhizoctonia</taxon>
    </lineage>
</organism>
<keyword evidence="7 9" id="KW-0472">Membrane</keyword>
<comment type="caution">
    <text evidence="10">The sequence shown here is derived from an EMBL/GenBank/DDBJ whole genome shotgun (WGS) entry which is preliminary data.</text>
</comment>
<keyword evidence="6 9" id="KW-1133">Transmembrane helix</keyword>